<evidence type="ECO:0000313" key="10">
    <source>
        <dbReference type="Proteomes" id="UP000191144"/>
    </source>
</evidence>
<accession>A0A1G4J167</accession>
<dbReference type="PANTHER" id="PTHR13391">
    <property type="entry name" value="MITOCHONDRIAL DISTRIBUTION REGULATOR MISATO"/>
    <property type="match status" value="1"/>
</dbReference>
<dbReference type="Pfam" id="PF10644">
    <property type="entry name" value="Misat_Tub_SegII"/>
    <property type="match status" value="1"/>
</dbReference>
<comment type="subcellular location">
    <subcellularLocation>
        <location evidence="2">Mitochondrion</location>
    </subcellularLocation>
</comment>
<evidence type="ECO:0000256" key="2">
    <source>
        <dbReference type="ARBA" id="ARBA00004173"/>
    </source>
</evidence>
<evidence type="ECO:0000256" key="6">
    <source>
        <dbReference type="ARBA" id="ARBA00023128"/>
    </source>
</evidence>
<dbReference type="GO" id="GO:0005739">
    <property type="term" value="C:mitochondrion"/>
    <property type="evidence" value="ECO:0007669"/>
    <property type="project" value="UniProtKB-SubCell"/>
</dbReference>
<evidence type="ECO:0000313" key="9">
    <source>
        <dbReference type="EMBL" id="SCU83366.1"/>
    </source>
</evidence>
<proteinExistence type="inferred from homology"/>
<reference evidence="10" key="1">
    <citation type="submission" date="2016-03" db="EMBL/GenBank/DDBJ databases">
        <authorList>
            <person name="Devillers Hugo."/>
        </authorList>
    </citation>
    <scope>NUCLEOTIDE SEQUENCE [LARGE SCALE GENOMIC DNA]</scope>
</reference>
<keyword evidence="6" id="KW-0496">Mitochondrion</keyword>
<dbReference type="InterPro" id="IPR019605">
    <property type="entry name" value="Misato_II_tubulin-like"/>
</dbReference>
<dbReference type="OrthoDB" id="271881at2759"/>
<dbReference type="EMBL" id="LT598479">
    <property type="protein sequence ID" value="SCU83366.1"/>
    <property type="molecule type" value="Genomic_DNA"/>
</dbReference>
<dbReference type="InterPro" id="IPR036525">
    <property type="entry name" value="Tubulin/FtsZ_GTPase_sf"/>
</dbReference>
<name>A0A1G4J167_9SACH</name>
<keyword evidence="10" id="KW-1185">Reference proteome</keyword>
<feature type="domain" description="Misato Segment II tubulin-like" evidence="7">
    <location>
        <begin position="2"/>
        <end position="116"/>
    </location>
</feature>
<dbReference type="Pfam" id="PF14881">
    <property type="entry name" value="Tubulin_3"/>
    <property type="match status" value="1"/>
</dbReference>
<evidence type="ECO:0000259" key="7">
    <source>
        <dbReference type="Pfam" id="PF10644"/>
    </source>
</evidence>
<evidence type="ECO:0000256" key="4">
    <source>
        <dbReference type="ARBA" id="ARBA00014097"/>
    </source>
</evidence>
<dbReference type="Gene3D" id="3.40.50.1440">
    <property type="entry name" value="Tubulin/FtsZ, GTPase domain"/>
    <property type="match status" value="1"/>
</dbReference>
<evidence type="ECO:0000256" key="3">
    <source>
        <dbReference type="ARBA" id="ARBA00008507"/>
    </source>
</evidence>
<evidence type="ECO:0000256" key="5">
    <source>
        <dbReference type="ARBA" id="ARBA00022030"/>
    </source>
</evidence>
<dbReference type="AlphaFoldDB" id="A0A1G4J167"/>
<dbReference type="PANTHER" id="PTHR13391:SF0">
    <property type="entry name" value="PROTEIN MISATO HOMOLOG 1"/>
    <property type="match status" value="1"/>
</dbReference>
<feature type="domain" description="DML1/Misato tubulin" evidence="8">
    <location>
        <begin position="122"/>
        <end position="297"/>
    </location>
</feature>
<organism evidence="9 10">
    <name type="scientific">Lachancea meyersii CBS 8951</name>
    <dbReference type="NCBI Taxonomy" id="1266667"/>
    <lineage>
        <taxon>Eukaryota</taxon>
        <taxon>Fungi</taxon>
        <taxon>Dikarya</taxon>
        <taxon>Ascomycota</taxon>
        <taxon>Saccharomycotina</taxon>
        <taxon>Saccharomycetes</taxon>
        <taxon>Saccharomycetales</taxon>
        <taxon>Saccharomycetaceae</taxon>
        <taxon>Lachancea</taxon>
    </lineage>
</organism>
<comment type="similarity">
    <text evidence="3">Belongs to the misato family.</text>
</comment>
<dbReference type="Proteomes" id="UP000191144">
    <property type="component" value="Chromosome C"/>
</dbReference>
<evidence type="ECO:0000256" key="1">
    <source>
        <dbReference type="ARBA" id="ARBA00003757"/>
    </source>
</evidence>
<sequence>MREIISISGSHRTNHVLTQFYNCQEELLHDVNGQNEPEVFLSPVVDKISNTVSYSPRALLWDAKGGAGSLGSHEYESSHDYYFDPARKPDEATQEGVQVIQTHGRVPKSDYQKAIDSNGTLPKLDDTNTRYWSDYSKLVFESSNLNSLRDWYHNVEDPSLPDFQNLHQTYFSSYEVGYHVFKNDYSTDFFDEKLHPQLESCDGLQGINLLSEIDKGWGGFTSSLLLEMRDELPKTDILTWGFSEDDALSLGQPIRSTKTKFELICNKIRSTLSLVRDSNLFFPLYSDPQQSLWRSAGASNLLFDAVISTASNRLAENRSLFRQTVGMLTQGESRRNIVSELNVDSLDFSFYSRIPRIKTTGTKTYTRVAITRDPECIVDEPWMLKTYKWQPSDTIPSDYKQNTTYTASLAVTEKPRDVFKNWFGLVSRYFRYDSDREELKEELGTLASEYEEGWYDDDESGDDF</sequence>
<gene>
    <name evidence="9" type="ORF">LAME_0C04896G</name>
</gene>
<comment type="function">
    <text evidence="1">Involved in the partitioning of the mitochondrial organelle and mitochondrial DNA (mtDNA) inheritance.</text>
</comment>
<dbReference type="InterPro" id="IPR029209">
    <property type="entry name" value="DML1/Misato_tubulin"/>
</dbReference>
<evidence type="ECO:0000259" key="8">
    <source>
        <dbReference type="Pfam" id="PF14881"/>
    </source>
</evidence>
<dbReference type="SUPFAM" id="SSF52490">
    <property type="entry name" value="Tubulin nucleotide-binding domain-like"/>
    <property type="match status" value="1"/>
</dbReference>
<dbReference type="GO" id="GO:0007005">
    <property type="term" value="P:mitochondrion organization"/>
    <property type="evidence" value="ECO:0007669"/>
    <property type="project" value="InterPro"/>
</dbReference>
<protein>
    <recommendedName>
        <fullName evidence="4">Protein DML1</fullName>
    </recommendedName>
    <alternativeName>
        <fullName evidence="5">Protein dml1</fullName>
    </alternativeName>
</protein>
<dbReference type="InterPro" id="IPR049942">
    <property type="entry name" value="DML1/Misato"/>
</dbReference>